<dbReference type="Proteomes" id="UP000838763">
    <property type="component" value="Unassembled WGS sequence"/>
</dbReference>
<feature type="region of interest" description="Disordered" evidence="1">
    <location>
        <begin position="31"/>
        <end position="187"/>
    </location>
</feature>
<proteinExistence type="predicted"/>
<evidence type="ECO:0000313" key="2">
    <source>
        <dbReference type="EMBL" id="CAI4210675.1"/>
    </source>
</evidence>
<evidence type="ECO:0000256" key="1">
    <source>
        <dbReference type="SAM" id="MobiDB-lite"/>
    </source>
</evidence>
<accession>A0A9P1GU86</accession>
<organism evidence="2 3">
    <name type="scientific">Parascedosporium putredinis</name>
    <dbReference type="NCBI Taxonomy" id="1442378"/>
    <lineage>
        <taxon>Eukaryota</taxon>
        <taxon>Fungi</taxon>
        <taxon>Dikarya</taxon>
        <taxon>Ascomycota</taxon>
        <taxon>Pezizomycotina</taxon>
        <taxon>Sordariomycetes</taxon>
        <taxon>Hypocreomycetidae</taxon>
        <taxon>Microascales</taxon>
        <taxon>Microascaceae</taxon>
        <taxon>Parascedosporium</taxon>
    </lineage>
</organism>
<dbReference type="AlphaFoldDB" id="A0A9P1GU86"/>
<dbReference type="OrthoDB" id="76412at2759"/>
<feature type="compositionally biased region" description="Polar residues" evidence="1">
    <location>
        <begin position="124"/>
        <end position="134"/>
    </location>
</feature>
<sequence length="187" mass="19736">MAGPRKGDTTKRNAGLAKKAEVAAQKAAVQAARDEAAEEENGGLAPRAVVKVRQSLPTPHRLGATREVEDEKKADQARKKAEREALLAAEEQSLPGRSTPKKSKAAVKKTRGPDLSQLDDLDSNRSLPSLNASGIDNALDALTLPPAPPMTPRSSATRKGDTPPPTPNTRSAALPRWSRTAQGPACD</sequence>
<name>A0A9P1GU86_9PEZI</name>
<gene>
    <name evidence="2" type="ORF">PPNO1_LOCUS476</name>
</gene>
<dbReference type="EMBL" id="CALLCH030000001">
    <property type="protein sequence ID" value="CAI4210675.1"/>
    <property type="molecule type" value="Genomic_DNA"/>
</dbReference>
<protein>
    <submittedName>
        <fullName evidence="2">Uncharacterized protein</fullName>
    </submittedName>
</protein>
<feature type="compositionally biased region" description="Basic residues" evidence="1">
    <location>
        <begin position="99"/>
        <end position="110"/>
    </location>
</feature>
<keyword evidence="3" id="KW-1185">Reference proteome</keyword>
<comment type="caution">
    <text evidence="2">The sequence shown here is derived from an EMBL/GenBank/DDBJ whole genome shotgun (WGS) entry which is preliminary data.</text>
</comment>
<evidence type="ECO:0000313" key="3">
    <source>
        <dbReference type="Proteomes" id="UP000838763"/>
    </source>
</evidence>
<feature type="compositionally biased region" description="Basic and acidic residues" evidence="1">
    <location>
        <begin position="64"/>
        <end position="85"/>
    </location>
</feature>
<reference evidence="2" key="1">
    <citation type="submission" date="2022-11" db="EMBL/GenBank/DDBJ databases">
        <authorList>
            <person name="Scott C."/>
            <person name="Bruce N."/>
        </authorList>
    </citation>
    <scope>NUCLEOTIDE SEQUENCE</scope>
</reference>